<dbReference type="InterPro" id="IPR001278">
    <property type="entry name" value="Arg-tRNA-ligase"/>
</dbReference>
<evidence type="ECO:0000256" key="4">
    <source>
        <dbReference type="ARBA" id="ARBA00022741"/>
    </source>
</evidence>
<evidence type="ECO:0000256" key="9">
    <source>
        <dbReference type="NCBIfam" id="TIGR00456"/>
    </source>
</evidence>
<dbReference type="Gene3D" id="3.30.1360.70">
    <property type="entry name" value="Arginyl tRNA synthetase N-terminal domain"/>
    <property type="match status" value="1"/>
</dbReference>
<dbReference type="Gene3D" id="1.10.730.10">
    <property type="entry name" value="Isoleucyl-tRNA Synthetase, Domain 1"/>
    <property type="match status" value="1"/>
</dbReference>
<keyword evidence="7 10" id="KW-0030">Aminoacyl-tRNA synthetase</keyword>
<gene>
    <name evidence="12" type="ORF">M8044_000212</name>
</gene>
<protein>
    <recommendedName>
        <fullName evidence="2 9">Arginine--tRNA ligase</fullName>
        <ecNumber evidence="2 9">6.1.1.19</ecNumber>
    </recommendedName>
</protein>
<comment type="similarity">
    <text evidence="1 10">Belongs to the class-I aminoacyl-tRNA synthetase family.</text>
</comment>
<comment type="caution">
    <text evidence="12">The sequence shown here is derived from an EMBL/GenBank/DDBJ whole genome shotgun (WGS) entry which is preliminary data.</text>
</comment>
<accession>A0ABT5L8M0</accession>
<dbReference type="InterPro" id="IPR036695">
    <property type="entry name" value="Arg-tRNA-synth_N_sf"/>
</dbReference>
<feature type="domain" description="DALR anticodon binding" evidence="11">
    <location>
        <begin position="444"/>
        <end position="565"/>
    </location>
</feature>
<evidence type="ECO:0000256" key="10">
    <source>
        <dbReference type="RuleBase" id="RU363038"/>
    </source>
</evidence>
<reference evidence="12 13" key="1">
    <citation type="journal article" date="2023" name="Plant">
        <title>Draft Genome Sequence Resource of CBPPT1, a 'Candidatus Phytoplasma trifolii'-Related Strain Associated with Potato Purple Top Disease in the Columbia Basin, U.S.A.</title>
        <authorList>
            <person name="Wei W."/>
            <person name="Shao J."/>
            <person name="Bottner-Parker K.D."/>
            <person name="Zhao Y."/>
        </authorList>
    </citation>
    <scope>NUCLEOTIDE SEQUENCE [LARGE SCALE GENOMIC DNA]</scope>
    <source>
        <strain evidence="12 13">CBPPT1</strain>
    </source>
</reference>
<dbReference type="InterPro" id="IPR008909">
    <property type="entry name" value="DALR_anticod-bd"/>
</dbReference>
<dbReference type="InterPro" id="IPR035684">
    <property type="entry name" value="ArgRS_core"/>
</dbReference>
<keyword evidence="5 10" id="KW-0067">ATP-binding</keyword>
<dbReference type="EC" id="6.1.1.19" evidence="2 9"/>
<keyword evidence="3 10" id="KW-0436">Ligase</keyword>
<keyword evidence="13" id="KW-1185">Reference proteome</keyword>
<evidence type="ECO:0000256" key="3">
    <source>
        <dbReference type="ARBA" id="ARBA00022598"/>
    </source>
</evidence>
<dbReference type="NCBIfam" id="TIGR00456">
    <property type="entry name" value="argS"/>
    <property type="match status" value="1"/>
</dbReference>
<evidence type="ECO:0000256" key="7">
    <source>
        <dbReference type="ARBA" id="ARBA00023146"/>
    </source>
</evidence>
<comment type="catalytic activity">
    <reaction evidence="8">
        <text>tRNA(Arg) + L-arginine + ATP = L-arginyl-tRNA(Arg) + AMP + diphosphate</text>
        <dbReference type="Rhea" id="RHEA:20301"/>
        <dbReference type="Rhea" id="RHEA-COMP:9658"/>
        <dbReference type="Rhea" id="RHEA-COMP:9673"/>
        <dbReference type="ChEBI" id="CHEBI:30616"/>
        <dbReference type="ChEBI" id="CHEBI:32682"/>
        <dbReference type="ChEBI" id="CHEBI:33019"/>
        <dbReference type="ChEBI" id="CHEBI:78442"/>
        <dbReference type="ChEBI" id="CHEBI:78513"/>
        <dbReference type="ChEBI" id="CHEBI:456215"/>
        <dbReference type="EC" id="6.1.1.19"/>
    </reaction>
</comment>
<dbReference type="InterPro" id="IPR009080">
    <property type="entry name" value="tRNAsynth_Ia_anticodon-bd"/>
</dbReference>
<dbReference type="SUPFAM" id="SSF47323">
    <property type="entry name" value="Anticodon-binding domain of a subclass of class I aminoacyl-tRNA synthetases"/>
    <property type="match status" value="1"/>
</dbReference>
<dbReference type="Pfam" id="PF05746">
    <property type="entry name" value="DALR_1"/>
    <property type="match status" value="1"/>
</dbReference>
<dbReference type="RefSeq" id="WP_273585211.1">
    <property type="nucleotide sequence ID" value="NZ_JANHJP010000003.1"/>
</dbReference>
<dbReference type="PANTHER" id="PTHR11956:SF5">
    <property type="entry name" value="ARGININE--TRNA LIGASE, CYTOPLASMIC"/>
    <property type="match status" value="1"/>
</dbReference>
<dbReference type="GO" id="GO:0016874">
    <property type="term" value="F:ligase activity"/>
    <property type="evidence" value="ECO:0007669"/>
    <property type="project" value="UniProtKB-KW"/>
</dbReference>
<name>A0ABT5L8M0_9MOLU</name>
<organism evidence="12 13">
    <name type="scientific">Columbia Basin potato purple top phytoplasma</name>
    <dbReference type="NCBI Taxonomy" id="307134"/>
    <lineage>
        <taxon>Bacteria</taxon>
        <taxon>Bacillati</taxon>
        <taxon>Mycoplasmatota</taxon>
        <taxon>Mollicutes</taxon>
        <taxon>Acholeplasmatales</taxon>
        <taxon>Acholeplasmataceae</taxon>
        <taxon>Candidatus Phytoplasma</taxon>
        <taxon>16SrVI (Clover proliferation group)</taxon>
    </lineage>
</organism>
<sequence>MYLQKIKNKIEQILNDKYFISIVLKSNFVDETFDFCLPLFNYSKILKKDLMEIFYDFQKDLMILQQIQKIFFQNGFLNIKLNRKKISQGILLNVLNSGESYCQKKDNNKTIVLDYSSPNIAKNFSIGHLRSTVIGNALKNTYQKLGFKTISINHLGDWGTQFGKMILAYRNWAKSENMSKDPINELQRVYILFHQESNKNKNLNNEARHIFYLLENKVKEITDLWKYFKEISLKEFHKIYDLLGIAFDYYIGESFFHDKSIELLKHLKEKKLLLLDKDAYIMPLDENIPPALIQKKNGSTLYLTRDIACLLYRYQKFNFHKCLYVVGNEQKLHYKQLKAVAKKIGYDNLELEHINFGLILFQNTKISTRQSNEFKLINIIDKAMLEVQNIIRDKNVSQEKLKEISQKIAIGAIVFNDLKNDRHLDIKFELDQMLKFEGNTGPYLQYTIVRFNSIIKKIDLHDNEFIYDNINFSEYYEQFHYYILIRLLDQFDSILEKVKDLNMPSVLARYLFQLAKNANKFYEKEKILNIDDPKLQYANILLIKGIMIVLKEGLKILGIPILDEM</sequence>
<dbReference type="PRINTS" id="PR01038">
    <property type="entry name" value="TRNASYNTHARG"/>
</dbReference>
<evidence type="ECO:0000313" key="13">
    <source>
        <dbReference type="Proteomes" id="UP001221763"/>
    </source>
</evidence>
<dbReference type="Gene3D" id="3.40.50.620">
    <property type="entry name" value="HUPs"/>
    <property type="match status" value="1"/>
</dbReference>
<evidence type="ECO:0000256" key="8">
    <source>
        <dbReference type="ARBA" id="ARBA00049339"/>
    </source>
</evidence>
<dbReference type="Proteomes" id="UP001221763">
    <property type="component" value="Unassembled WGS sequence"/>
</dbReference>
<evidence type="ECO:0000256" key="2">
    <source>
        <dbReference type="ARBA" id="ARBA00012837"/>
    </source>
</evidence>
<dbReference type="SUPFAM" id="SSF52374">
    <property type="entry name" value="Nucleotidylyl transferase"/>
    <property type="match status" value="1"/>
</dbReference>
<dbReference type="EMBL" id="JANHJP010000003">
    <property type="protein sequence ID" value="MDC9031993.1"/>
    <property type="molecule type" value="Genomic_DNA"/>
</dbReference>
<keyword evidence="6 10" id="KW-0648">Protein biosynthesis</keyword>
<evidence type="ECO:0000259" key="11">
    <source>
        <dbReference type="SMART" id="SM00836"/>
    </source>
</evidence>
<evidence type="ECO:0000256" key="6">
    <source>
        <dbReference type="ARBA" id="ARBA00022917"/>
    </source>
</evidence>
<evidence type="ECO:0000313" key="12">
    <source>
        <dbReference type="EMBL" id="MDC9031993.1"/>
    </source>
</evidence>
<evidence type="ECO:0000256" key="1">
    <source>
        <dbReference type="ARBA" id="ARBA00005594"/>
    </source>
</evidence>
<dbReference type="PANTHER" id="PTHR11956">
    <property type="entry name" value="ARGINYL-TRNA SYNTHETASE"/>
    <property type="match status" value="1"/>
</dbReference>
<proteinExistence type="inferred from homology"/>
<dbReference type="SMART" id="SM00836">
    <property type="entry name" value="DALR_1"/>
    <property type="match status" value="1"/>
</dbReference>
<evidence type="ECO:0000256" key="5">
    <source>
        <dbReference type="ARBA" id="ARBA00022840"/>
    </source>
</evidence>
<dbReference type="Pfam" id="PF00750">
    <property type="entry name" value="tRNA-synt_1d"/>
    <property type="match status" value="1"/>
</dbReference>
<dbReference type="InterPro" id="IPR014729">
    <property type="entry name" value="Rossmann-like_a/b/a_fold"/>
</dbReference>
<keyword evidence="4 10" id="KW-0547">Nucleotide-binding</keyword>